<sequence length="256" mass="29603">MILGDNGDIESEGSQEETSTSRGEECSSEEVPYEGNLFMVRRLISTFIENDQSQRENIFYSRCMVSRKNGGSSVNVASLRLVEKLCLQTIPHPNPYKLQWLSEQGEMYKHEILCDVVLIEVTHVLLGRPWQFDRKVRHDGVTNKFSFVQRLIRFGLERDESDTVSAKPKWVSSNSYEKGEQMENCFKTKLGLCEWFVMPFRLTNAPSTFIRLMNHVLISLIDKCVVVYFNDILAYSNCVDDHVMHVKSVLLFLKKE</sequence>
<dbReference type="InterPro" id="IPR043502">
    <property type="entry name" value="DNA/RNA_pol_sf"/>
</dbReference>
<comment type="caution">
    <text evidence="3">The sequence shown here is derived from an EMBL/GenBank/DDBJ whole genome shotgun (WGS) entry which is preliminary data.</text>
</comment>
<feature type="non-terminal residue" evidence="3">
    <location>
        <position position="1"/>
    </location>
</feature>
<accession>A0A371G1H2</accession>
<reference evidence="3" key="1">
    <citation type="submission" date="2018-05" db="EMBL/GenBank/DDBJ databases">
        <title>Draft genome of Mucuna pruriens seed.</title>
        <authorList>
            <person name="Nnadi N.E."/>
            <person name="Vos R."/>
            <person name="Hasami M.H."/>
            <person name="Devisetty U.K."/>
            <person name="Aguiy J.C."/>
        </authorList>
    </citation>
    <scope>NUCLEOTIDE SEQUENCE [LARGE SCALE GENOMIC DNA]</scope>
    <source>
        <strain evidence="3">JCA_2017</strain>
    </source>
</reference>
<evidence type="ECO:0000259" key="2">
    <source>
        <dbReference type="Pfam" id="PF00078"/>
    </source>
</evidence>
<keyword evidence="4" id="KW-1185">Reference proteome</keyword>
<organism evidence="3 4">
    <name type="scientific">Mucuna pruriens</name>
    <name type="common">Velvet bean</name>
    <name type="synonym">Dolichos pruriens</name>
    <dbReference type="NCBI Taxonomy" id="157652"/>
    <lineage>
        <taxon>Eukaryota</taxon>
        <taxon>Viridiplantae</taxon>
        <taxon>Streptophyta</taxon>
        <taxon>Embryophyta</taxon>
        <taxon>Tracheophyta</taxon>
        <taxon>Spermatophyta</taxon>
        <taxon>Magnoliopsida</taxon>
        <taxon>eudicotyledons</taxon>
        <taxon>Gunneridae</taxon>
        <taxon>Pentapetalae</taxon>
        <taxon>rosids</taxon>
        <taxon>fabids</taxon>
        <taxon>Fabales</taxon>
        <taxon>Fabaceae</taxon>
        <taxon>Papilionoideae</taxon>
        <taxon>50 kb inversion clade</taxon>
        <taxon>NPAAA clade</taxon>
        <taxon>indigoferoid/millettioid clade</taxon>
        <taxon>Phaseoleae</taxon>
        <taxon>Mucuna</taxon>
    </lineage>
</organism>
<gene>
    <name evidence="3" type="primary">pol</name>
    <name evidence="3" type="ORF">CR513_34554</name>
</gene>
<dbReference type="InterPro" id="IPR000477">
    <property type="entry name" value="RT_dom"/>
</dbReference>
<dbReference type="Pfam" id="PF00078">
    <property type="entry name" value="RVT_1"/>
    <property type="match status" value="1"/>
</dbReference>
<feature type="domain" description="Reverse transcriptase" evidence="2">
    <location>
        <begin position="188"/>
        <end position="255"/>
    </location>
</feature>
<dbReference type="STRING" id="157652.A0A371G1H2"/>
<feature type="region of interest" description="Disordered" evidence="1">
    <location>
        <begin position="1"/>
        <end position="30"/>
    </location>
</feature>
<dbReference type="PANTHER" id="PTHR35046:SF9">
    <property type="entry name" value="RNA-DIRECTED DNA POLYMERASE"/>
    <property type="match status" value="1"/>
</dbReference>
<name>A0A371G1H2_MUCPR</name>
<dbReference type="InterPro" id="IPR043128">
    <property type="entry name" value="Rev_trsase/Diguanyl_cyclase"/>
</dbReference>
<dbReference type="OrthoDB" id="1747743at2759"/>
<dbReference type="Proteomes" id="UP000257109">
    <property type="component" value="Unassembled WGS sequence"/>
</dbReference>
<dbReference type="AlphaFoldDB" id="A0A371G1H2"/>
<evidence type="ECO:0000313" key="4">
    <source>
        <dbReference type="Proteomes" id="UP000257109"/>
    </source>
</evidence>
<evidence type="ECO:0000256" key="1">
    <source>
        <dbReference type="SAM" id="MobiDB-lite"/>
    </source>
</evidence>
<dbReference type="Gene3D" id="3.30.70.270">
    <property type="match status" value="1"/>
</dbReference>
<dbReference type="EMBL" id="QJKJ01007059">
    <property type="protein sequence ID" value="RDX84398.1"/>
    <property type="molecule type" value="Genomic_DNA"/>
</dbReference>
<evidence type="ECO:0000313" key="3">
    <source>
        <dbReference type="EMBL" id="RDX84398.1"/>
    </source>
</evidence>
<dbReference type="PANTHER" id="PTHR35046">
    <property type="entry name" value="ZINC KNUCKLE (CCHC-TYPE) FAMILY PROTEIN"/>
    <property type="match status" value="1"/>
</dbReference>
<dbReference type="SUPFAM" id="SSF56672">
    <property type="entry name" value="DNA/RNA polymerases"/>
    <property type="match status" value="1"/>
</dbReference>
<proteinExistence type="predicted"/>
<protein>
    <submittedName>
        <fullName evidence="3">Retrovirus-related Pol polyprotein from transposon 17.6</fullName>
    </submittedName>
</protein>